<reference evidence="15 16" key="1">
    <citation type="submission" date="2019-03" db="EMBL/GenBank/DDBJ databases">
        <title>Diversity of the mouse oral microbiome.</title>
        <authorList>
            <person name="Joseph S."/>
            <person name="Aduse-Opoku J."/>
            <person name="Curtis M."/>
            <person name="Wade W."/>
            <person name="Hashim A."/>
        </authorList>
    </citation>
    <scope>NUCLEOTIDE SEQUENCE [LARGE SCALE GENOMIC DNA]</scope>
    <source>
        <strain evidence="16">irhom_31</strain>
    </source>
</reference>
<comment type="cofactor">
    <cofactor evidence="2">
        <name>Mn(2+)</name>
        <dbReference type="ChEBI" id="CHEBI:29035"/>
    </cofactor>
</comment>
<dbReference type="RefSeq" id="WP_135012155.1">
    <property type="nucleotide sequence ID" value="NZ_JADGLK010000014.1"/>
</dbReference>
<dbReference type="InterPro" id="IPR013785">
    <property type="entry name" value="Aldolase_TIM"/>
</dbReference>
<keyword evidence="13" id="KW-0862">Zinc</keyword>
<dbReference type="InterPro" id="IPR000056">
    <property type="entry name" value="Ribul_P_3_epim-like"/>
</dbReference>
<evidence type="ECO:0000256" key="6">
    <source>
        <dbReference type="ARBA" id="ARBA00009541"/>
    </source>
</evidence>
<feature type="binding site" evidence="10 13">
    <location>
        <position position="31"/>
    </location>
    <ligand>
        <name>a divalent metal cation</name>
        <dbReference type="ChEBI" id="CHEBI:60240"/>
    </ligand>
</feature>
<evidence type="ECO:0000256" key="7">
    <source>
        <dbReference type="ARBA" id="ARBA00013188"/>
    </source>
</evidence>
<feature type="binding site" evidence="10 14">
    <location>
        <position position="64"/>
    </location>
    <ligand>
        <name>substrate</name>
    </ligand>
</feature>
<evidence type="ECO:0000256" key="5">
    <source>
        <dbReference type="ARBA" id="ARBA00001954"/>
    </source>
</evidence>
<feature type="active site" description="Proton donor" evidence="10 12">
    <location>
        <position position="173"/>
    </location>
</feature>
<dbReference type="HAMAP" id="MF_02227">
    <property type="entry name" value="RPE"/>
    <property type="match status" value="1"/>
</dbReference>
<dbReference type="Pfam" id="PF00834">
    <property type="entry name" value="Ribul_P_3_epim"/>
    <property type="match status" value="1"/>
</dbReference>
<feature type="binding site" evidence="10 13">
    <location>
        <position position="64"/>
    </location>
    <ligand>
        <name>a divalent metal cation</name>
        <dbReference type="ChEBI" id="CHEBI:60240"/>
    </ligand>
</feature>
<feature type="binding site" evidence="10 14">
    <location>
        <begin position="195"/>
        <end position="196"/>
    </location>
    <ligand>
        <name>substrate</name>
    </ligand>
</feature>
<comment type="cofactor">
    <cofactor evidence="4">
        <name>Zn(2+)</name>
        <dbReference type="ChEBI" id="CHEBI:29105"/>
    </cofactor>
</comment>
<feature type="binding site" evidence="10">
    <location>
        <begin position="173"/>
        <end position="175"/>
    </location>
    <ligand>
        <name>substrate</name>
    </ligand>
</feature>
<dbReference type="GO" id="GO:0005737">
    <property type="term" value="C:cytoplasm"/>
    <property type="evidence" value="ECO:0007669"/>
    <property type="project" value="UniProtKB-ARBA"/>
</dbReference>
<protein>
    <recommendedName>
        <fullName evidence="7 10">Ribulose-phosphate 3-epimerase</fullName>
        <ecNumber evidence="7 10">5.1.3.1</ecNumber>
    </recommendedName>
</protein>
<dbReference type="FunFam" id="3.20.20.70:FF:000004">
    <property type="entry name" value="Ribulose-phosphate 3-epimerase"/>
    <property type="match status" value="1"/>
</dbReference>
<dbReference type="PIRSF" id="PIRSF001461">
    <property type="entry name" value="RPE"/>
    <property type="match status" value="1"/>
</dbReference>
<evidence type="ECO:0000256" key="9">
    <source>
        <dbReference type="ARBA" id="ARBA00023235"/>
    </source>
</evidence>
<gene>
    <name evidence="10 15" type="primary">rpe</name>
    <name evidence="15" type="ORF">E4U03_05225</name>
</gene>
<keyword evidence="10 11" id="KW-0119">Carbohydrate metabolism</keyword>
<dbReference type="InterPro" id="IPR011060">
    <property type="entry name" value="RibuloseP-bd_barrel"/>
</dbReference>
<keyword evidence="13" id="KW-0170">Cobalt</keyword>
<dbReference type="NCBIfam" id="TIGR01163">
    <property type="entry name" value="rpe"/>
    <property type="match status" value="1"/>
</dbReference>
<evidence type="ECO:0000256" key="2">
    <source>
        <dbReference type="ARBA" id="ARBA00001936"/>
    </source>
</evidence>
<accession>A0A4Y9F458</accession>
<evidence type="ECO:0000256" key="14">
    <source>
        <dbReference type="PIRSR" id="PIRSR001461-3"/>
    </source>
</evidence>
<dbReference type="PROSITE" id="PS01086">
    <property type="entry name" value="RIBUL_P_3_EPIMER_2"/>
    <property type="match status" value="1"/>
</dbReference>
<dbReference type="AlphaFoldDB" id="A0A4Y9F458"/>
<feature type="binding site" evidence="10 13">
    <location>
        <position position="173"/>
    </location>
    <ligand>
        <name>a divalent metal cation</name>
        <dbReference type="ChEBI" id="CHEBI:60240"/>
    </ligand>
</feature>
<evidence type="ECO:0000256" key="1">
    <source>
        <dbReference type="ARBA" id="ARBA00001782"/>
    </source>
</evidence>
<evidence type="ECO:0000256" key="11">
    <source>
        <dbReference type="PIRNR" id="PIRNR001461"/>
    </source>
</evidence>
<dbReference type="SUPFAM" id="SSF51366">
    <property type="entry name" value="Ribulose-phoshate binding barrel"/>
    <property type="match status" value="1"/>
</dbReference>
<dbReference type="NCBIfam" id="NF004076">
    <property type="entry name" value="PRK05581.1-4"/>
    <property type="match status" value="1"/>
</dbReference>
<comment type="caution">
    <text evidence="15">The sequence shown here is derived from an EMBL/GenBank/DDBJ whole genome shotgun (WGS) entry which is preliminary data.</text>
</comment>
<dbReference type="OrthoDB" id="1645589at2"/>
<feature type="binding site" evidence="10 14">
    <location>
        <begin position="140"/>
        <end position="143"/>
    </location>
    <ligand>
        <name>substrate</name>
    </ligand>
</feature>
<organism evidence="15 16">
    <name type="scientific">Rothia nasimurium</name>
    <dbReference type="NCBI Taxonomy" id="85336"/>
    <lineage>
        <taxon>Bacteria</taxon>
        <taxon>Bacillati</taxon>
        <taxon>Actinomycetota</taxon>
        <taxon>Actinomycetes</taxon>
        <taxon>Micrococcales</taxon>
        <taxon>Micrococcaceae</taxon>
        <taxon>Rothia</taxon>
    </lineage>
</organism>
<dbReference type="InterPro" id="IPR026019">
    <property type="entry name" value="Ribul_P_3_epim"/>
</dbReference>
<dbReference type="Gene3D" id="3.20.20.70">
    <property type="entry name" value="Aldolase class I"/>
    <property type="match status" value="1"/>
</dbReference>
<comment type="pathway">
    <text evidence="10">Carbohydrate degradation.</text>
</comment>
<dbReference type="EMBL" id="SPQC01000014">
    <property type="protein sequence ID" value="TFU22743.1"/>
    <property type="molecule type" value="Genomic_DNA"/>
</dbReference>
<feature type="binding site" evidence="10 14">
    <location>
        <position position="8"/>
    </location>
    <ligand>
        <name>substrate</name>
    </ligand>
</feature>
<comment type="function">
    <text evidence="10">Catalyzes the reversible epimerization of D-ribulose 5-phosphate to D-xylulose 5-phosphate.</text>
</comment>
<sequence length="221" mass="23202">MTCLINPSILSADFSQLGEELTAISTADAAHIDVMDGHFVPNLTWGLPVVKRLKEVSPIPFDVHLMIEDADRWAPAYAEVGCESVTFHAEAAIAPIKLARTLREGGAKAGMALRPATGVEPYMDMLSELDMLLIMTVEPGFGGQAFLDVTLPKIKRAATAIEGSGAEVILQVDGGITEETIVRAAEAGATCFVAGSSVYGADDLEAAIAGLRRAAASAHTH</sequence>
<comment type="similarity">
    <text evidence="6 10 11">Belongs to the ribulose-phosphate 3-epimerase family.</text>
</comment>
<dbReference type="EC" id="5.1.3.1" evidence="7 10"/>
<name>A0A4Y9F458_9MICC</name>
<dbReference type="Proteomes" id="UP000297951">
    <property type="component" value="Unassembled WGS sequence"/>
</dbReference>
<evidence type="ECO:0000256" key="4">
    <source>
        <dbReference type="ARBA" id="ARBA00001947"/>
    </source>
</evidence>
<evidence type="ECO:0000313" key="16">
    <source>
        <dbReference type="Proteomes" id="UP000297951"/>
    </source>
</evidence>
<feature type="binding site" evidence="10 13">
    <location>
        <position position="33"/>
    </location>
    <ligand>
        <name>a divalent metal cation</name>
        <dbReference type="ChEBI" id="CHEBI:60240"/>
    </ligand>
</feature>
<dbReference type="PANTHER" id="PTHR11749">
    <property type="entry name" value="RIBULOSE-5-PHOSPHATE-3-EPIMERASE"/>
    <property type="match status" value="1"/>
</dbReference>
<dbReference type="GO" id="GO:0019323">
    <property type="term" value="P:pentose catabolic process"/>
    <property type="evidence" value="ECO:0007669"/>
    <property type="project" value="UniProtKB-UniRule"/>
</dbReference>
<evidence type="ECO:0000256" key="3">
    <source>
        <dbReference type="ARBA" id="ARBA00001941"/>
    </source>
</evidence>
<comment type="cofactor">
    <cofactor evidence="5">
        <name>Fe(2+)</name>
        <dbReference type="ChEBI" id="CHEBI:29033"/>
    </cofactor>
</comment>
<dbReference type="GO" id="GO:0006098">
    <property type="term" value="P:pentose-phosphate shunt"/>
    <property type="evidence" value="ECO:0007669"/>
    <property type="project" value="UniProtKB-UniRule"/>
</dbReference>
<comment type="cofactor">
    <cofactor evidence="3">
        <name>Co(2+)</name>
        <dbReference type="ChEBI" id="CHEBI:48828"/>
    </cofactor>
</comment>
<evidence type="ECO:0000256" key="10">
    <source>
        <dbReference type="HAMAP-Rule" id="MF_02227"/>
    </source>
</evidence>
<feature type="active site" description="Proton acceptor" evidence="10 12">
    <location>
        <position position="33"/>
    </location>
</feature>
<evidence type="ECO:0000256" key="13">
    <source>
        <dbReference type="PIRSR" id="PIRSR001461-2"/>
    </source>
</evidence>
<evidence type="ECO:0000313" key="15">
    <source>
        <dbReference type="EMBL" id="TFU22743.1"/>
    </source>
</evidence>
<comment type="cofactor">
    <cofactor evidence="10 13">
        <name>a divalent metal cation</name>
        <dbReference type="ChEBI" id="CHEBI:60240"/>
    </cofactor>
    <text evidence="10 13">Binds 1 divalent metal cation per subunit.</text>
</comment>
<keyword evidence="13" id="KW-0464">Manganese</keyword>
<evidence type="ECO:0000256" key="8">
    <source>
        <dbReference type="ARBA" id="ARBA00022723"/>
    </source>
</evidence>
<dbReference type="STRING" id="85336.A7979_01940"/>
<dbReference type="GO" id="GO:0004750">
    <property type="term" value="F:D-ribulose-phosphate 3-epimerase activity"/>
    <property type="evidence" value="ECO:0007669"/>
    <property type="project" value="UniProtKB-UniRule"/>
</dbReference>
<evidence type="ECO:0000256" key="12">
    <source>
        <dbReference type="PIRSR" id="PIRSR001461-1"/>
    </source>
</evidence>
<feature type="binding site" evidence="14">
    <location>
        <position position="175"/>
    </location>
    <ligand>
        <name>substrate</name>
    </ligand>
</feature>
<proteinExistence type="inferred from homology"/>
<keyword evidence="8 10" id="KW-0479">Metal-binding</keyword>
<dbReference type="CDD" id="cd00429">
    <property type="entry name" value="RPE"/>
    <property type="match status" value="1"/>
</dbReference>
<comment type="catalytic activity">
    <reaction evidence="1 10 11">
        <text>D-ribulose 5-phosphate = D-xylulose 5-phosphate</text>
        <dbReference type="Rhea" id="RHEA:13677"/>
        <dbReference type="ChEBI" id="CHEBI:57737"/>
        <dbReference type="ChEBI" id="CHEBI:58121"/>
        <dbReference type="EC" id="5.1.3.1"/>
    </reaction>
</comment>
<keyword evidence="9 10" id="KW-0413">Isomerase</keyword>
<dbReference type="GO" id="GO:0046872">
    <property type="term" value="F:metal ion binding"/>
    <property type="evidence" value="ECO:0007669"/>
    <property type="project" value="UniProtKB-UniRule"/>
</dbReference>